<dbReference type="Gene3D" id="3.10.450.50">
    <property type="match status" value="1"/>
</dbReference>
<dbReference type="Proteomes" id="UP000430079">
    <property type="component" value="Unassembled WGS sequence"/>
</dbReference>
<feature type="domain" description="SnoaL-like" evidence="1">
    <location>
        <begin position="26"/>
        <end position="125"/>
    </location>
</feature>
<evidence type="ECO:0000313" key="2">
    <source>
        <dbReference type="EMBL" id="GFE13618.1"/>
    </source>
</evidence>
<comment type="caution">
    <text evidence="2">The sequence shown here is derived from an EMBL/GenBank/DDBJ whole genome shotgun (WGS) entry which is preliminary data.</text>
</comment>
<reference evidence="2 3" key="1">
    <citation type="submission" date="2019-12" db="EMBL/GenBank/DDBJ databases">
        <title>Whole genome shotgun sequence of Streptomyces hygroscopicus subsp. glebosus NBRC 13786.</title>
        <authorList>
            <person name="Ichikawa N."/>
            <person name="Kimura A."/>
            <person name="Kitahashi Y."/>
            <person name="Komaki H."/>
            <person name="Tamura T."/>
        </authorList>
    </citation>
    <scope>NUCLEOTIDE SEQUENCE [LARGE SCALE GENOMIC DNA]</scope>
    <source>
        <strain evidence="2 3">NBRC 13786</strain>
    </source>
</reference>
<protein>
    <recommendedName>
        <fullName evidence="1">SnoaL-like domain-containing protein</fullName>
    </recommendedName>
</protein>
<sequence>MNEFHKHATAREVAEQISAGMLAKETPDVFAEDSAYITPFALPGAPARIEGRTAIMEHMRAVASSEAAKALEIQEVIPTFHEGKDPEIVVMQFKVKGKSNVTGEAFELDSSIGVLKVHRGKIVEWHDYPNIIGGSAAGGTLRQLAAMLSQIG</sequence>
<keyword evidence="3" id="KW-1185">Reference proteome</keyword>
<dbReference type="SMR" id="A0A640SRF6"/>
<dbReference type="InterPro" id="IPR037401">
    <property type="entry name" value="SnoaL-like"/>
</dbReference>
<gene>
    <name evidence="2" type="ORF">Sgleb_16650</name>
</gene>
<dbReference type="Pfam" id="PF12680">
    <property type="entry name" value="SnoaL_2"/>
    <property type="match status" value="1"/>
</dbReference>
<evidence type="ECO:0000259" key="1">
    <source>
        <dbReference type="Pfam" id="PF12680"/>
    </source>
</evidence>
<accession>A0A640SRF6</accession>
<proteinExistence type="predicted"/>
<dbReference type="RefSeq" id="WP_190143933.1">
    <property type="nucleotide sequence ID" value="NZ_BLIO01000001.1"/>
</dbReference>
<organism evidence="2 3">
    <name type="scientific">Streptomyces glebosus</name>
    <dbReference type="NCBI Taxonomy" id="249580"/>
    <lineage>
        <taxon>Bacteria</taxon>
        <taxon>Bacillati</taxon>
        <taxon>Actinomycetota</taxon>
        <taxon>Actinomycetes</taxon>
        <taxon>Kitasatosporales</taxon>
        <taxon>Streptomycetaceae</taxon>
        <taxon>Streptomyces</taxon>
    </lineage>
</organism>
<name>A0A640SRF6_9ACTN</name>
<dbReference type="SUPFAM" id="SSF54427">
    <property type="entry name" value="NTF2-like"/>
    <property type="match status" value="1"/>
</dbReference>
<dbReference type="EMBL" id="BLIO01000001">
    <property type="protein sequence ID" value="GFE13618.1"/>
    <property type="molecule type" value="Genomic_DNA"/>
</dbReference>
<dbReference type="InterPro" id="IPR032710">
    <property type="entry name" value="NTF2-like_dom_sf"/>
</dbReference>
<dbReference type="AlphaFoldDB" id="A0A640SRF6"/>
<evidence type="ECO:0000313" key="3">
    <source>
        <dbReference type="Proteomes" id="UP000430079"/>
    </source>
</evidence>